<dbReference type="PANTHER" id="PTHR34364">
    <property type="entry name" value="WAS/WASL-INTERACTING FAMILY PROTEIN"/>
    <property type="match status" value="1"/>
</dbReference>
<keyword evidence="4" id="KW-1185">Reference proteome</keyword>
<dbReference type="EMBL" id="OX465083">
    <property type="protein sequence ID" value="CAI9293195.1"/>
    <property type="molecule type" value="Genomic_DNA"/>
</dbReference>
<keyword evidence="2" id="KW-0472">Membrane</keyword>
<keyword evidence="2" id="KW-0812">Transmembrane</keyword>
<dbReference type="AlphaFoldDB" id="A0AA35ZIE2"/>
<protein>
    <submittedName>
        <fullName evidence="3">Uncharacterized protein</fullName>
    </submittedName>
</protein>
<keyword evidence="2" id="KW-1133">Transmembrane helix</keyword>
<evidence type="ECO:0000256" key="1">
    <source>
        <dbReference type="SAM" id="MobiDB-lite"/>
    </source>
</evidence>
<proteinExistence type="predicted"/>
<feature type="compositionally biased region" description="Pro residues" evidence="1">
    <location>
        <begin position="55"/>
        <end position="68"/>
    </location>
</feature>
<feature type="transmembrane region" description="Helical" evidence="2">
    <location>
        <begin position="78"/>
        <end position="96"/>
    </location>
</feature>
<dbReference type="Proteomes" id="UP001177003">
    <property type="component" value="Chromosome 7"/>
</dbReference>
<accession>A0AA35ZIE2</accession>
<evidence type="ECO:0000256" key="2">
    <source>
        <dbReference type="SAM" id="Phobius"/>
    </source>
</evidence>
<organism evidence="3 4">
    <name type="scientific">Lactuca saligna</name>
    <name type="common">Willowleaf lettuce</name>
    <dbReference type="NCBI Taxonomy" id="75948"/>
    <lineage>
        <taxon>Eukaryota</taxon>
        <taxon>Viridiplantae</taxon>
        <taxon>Streptophyta</taxon>
        <taxon>Embryophyta</taxon>
        <taxon>Tracheophyta</taxon>
        <taxon>Spermatophyta</taxon>
        <taxon>Magnoliopsida</taxon>
        <taxon>eudicotyledons</taxon>
        <taxon>Gunneridae</taxon>
        <taxon>Pentapetalae</taxon>
        <taxon>asterids</taxon>
        <taxon>campanulids</taxon>
        <taxon>Asterales</taxon>
        <taxon>Asteraceae</taxon>
        <taxon>Cichorioideae</taxon>
        <taxon>Cichorieae</taxon>
        <taxon>Lactucinae</taxon>
        <taxon>Lactuca</taxon>
    </lineage>
</organism>
<reference evidence="3" key="1">
    <citation type="submission" date="2023-04" db="EMBL/GenBank/DDBJ databases">
        <authorList>
            <person name="Vijverberg K."/>
            <person name="Xiong W."/>
            <person name="Schranz E."/>
        </authorList>
    </citation>
    <scope>NUCLEOTIDE SEQUENCE</scope>
</reference>
<evidence type="ECO:0000313" key="4">
    <source>
        <dbReference type="Proteomes" id="UP001177003"/>
    </source>
</evidence>
<name>A0AA35ZIE2_LACSI</name>
<gene>
    <name evidence="3" type="ORF">LSALG_LOCUS32222</name>
</gene>
<sequence length="145" mass="17092">MMLINKCGVLDQKVIGPINQNKKTRSPLEVQTSESRRRRHRHCLQRTVVEISMERPPPPPQPPPPQPPKETLARGYKFVWRILLISNLALGAYIFTRPRKKEAMKKDKKATLVHEMKTIPESEEHEYEPEKIPIHENQWSKPFKW</sequence>
<dbReference type="PANTHER" id="PTHR34364:SF1">
    <property type="entry name" value="WAS_WASL-INTERACTING FAMILY PROTEIN"/>
    <property type="match status" value="1"/>
</dbReference>
<feature type="region of interest" description="Disordered" evidence="1">
    <location>
        <begin position="18"/>
        <end position="71"/>
    </location>
</feature>
<evidence type="ECO:0000313" key="3">
    <source>
        <dbReference type="EMBL" id="CAI9293195.1"/>
    </source>
</evidence>